<keyword evidence="5" id="KW-0804">Transcription</keyword>
<dbReference type="GeneID" id="101858373"/>
<comment type="similarity">
    <text evidence="2">Belongs to the transcriptional coactivator PC4 family.</text>
</comment>
<proteinExistence type="inferred from homology"/>
<organism evidence="9 10">
    <name type="scientific">Aplysia californica</name>
    <name type="common">California sea hare</name>
    <dbReference type="NCBI Taxonomy" id="6500"/>
    <lineage>
        <taxon>Eukaryota</taxon>
        <taxon>Metazoa</taxon>
        <taxon>Spiralia</taxon>
        <taxon>Lophotrochozoa</taxon>
        <taxon>Mollusca</taxon>
        <taxon>Gastropoda</taxon>
        <taxon>Heterobranchia</taxon>
        <taxon>Euthyneura</taxon>
        <taxon>Tectipleura</taxon>
        <taxon>Aplysiida</taxon>
        <taxon>Aplysioidea</taxon>
        <taxon>Aplysiidae</taxon>
        <taxon>Aplysia</taxon>
    </lineage>
</organism>
<reference evidence="10" key="1">
    <citation type="submission" date="2025-08" db="UniProtKB">
        <authorList>
            <consortium name="RefSeq"/>
        </authorList>
    </citation>
    <scope>IDENTIFICATION</scope>
</reference>
<feature type="region of interest" description="Disordered" evidence="7">
    <location>
        <begin position="1"/>
        <end position="51"/>
    </location>
</feature>
<evidence type="ECO:0000313" key="9">
    <source>
        <dbReference type="Proteomes" id="UP000694888"/>
    </source>
</evidence>
<evidence type="ECO:0000256" key="3">
    <source>
        <dbReference type="ARBA" id="ARBA00023015"/>
    </source>
</evidence>
<comment type="subcellular location">
    <subcellularLocation>
        <location evidence="1">Nucleus</location>
    </subcellularLocation>
</comment>
<keyword evidence="4" id="KW-0238">DNA-binding</keyword>
<evidence type="ECO:0000256" key="5">
    <source>
        <dbReference type="ARBA" id="ARBA00023163"/>
    </source>
</evidence>
<evidence type="ECO:0000256" key="7">
    <source>
        <dbReference type="SAM" id="MobiDB-lite"/>
    </source>
</evidence>
<dbReference type="InterPro" id="IPR003173">
    <property type="entry name" value="PC4_C"/>
</dbReference>
<dbReference type="RefSeq" id="XP_005111506.1">
    <property type="nucleotide sequence ID" value="XM_005111449.3"/>
</dbReference>
<dbReference type="Gene3D" id="2.30.31.10">
    <property type="entry name" value="Transcriptional Coactivator Pc4, Chain A"/>
    <property type="match status" value="1"/>
</dbReference>
<evidence type="ECO:0000256" key="6">
    <source>
        <dbReference type="ARBA" id="ARBA00023242"/>
    </source>
</evidence>
<evidence type="ECO:0000256" key="2">
    <source>
        <dbReference type="ARBA" id="ARBA00009001"/>
    </source>
</evidence>
<keyword evidence="6" id="KW-0539">Nucleus</keyword>
<dbReference type="InterPro" id="IPR009044">
    <property type="entry name" value="ssDNA-bd_transcriptional_reg"/>
</dbReference>
<evidence type="ECO:0000256" key="1">
    <source>
        <dbReference type="ARBA" id="ARBA00004123"/>
    </source>
</evidence>
<evidence type="ECO:0000256" key="4">
    <source>
        <dbReference type="ARBA" id="ARBA00023125"/>
    </source>
</evidence>
<dbReference type="Pfam" id="PF02229">
    <property type="entry name" value="PC4"/>
    <property type="match status" value="1"/>
</dbReference>
<gene>
    <name evidence="10" type="primary">LOC101858373</name>
</gene>
<dbReference type="InterPro" id="IPR045125">
    <property type="entry name" value="Sub1/Tcp4-like"/>
</dbReference>
<dbReference type="SUPFAM" id="SSF54447">
    <property type="entry name" value="ssDNA-binding transcriptional regulator domain"/>
    <property type="match status" value="1"/>
</dbReference>
<feature type="compositionally biased region" description="Basic and acidic residues" evidence="7">
    <location>
        <begin position="28"/>
        <end position="45"/>
    </location>
</feature>
<evidence type="ECO:0000313" key="10">
    <source>
        <dbReference type="RefSeq" id="XP_005111506.1"/>
    </source>
</evidence>
<sequence length="119" mass="13464">MSSKSKEFLSSSDSDDSDEPRPKKTKPSKPEKPAAKPEKKEKANEPMKGSGGEYMFQLAKMRYATVGEFRGNVMVGIREYYNDKDGELKPGKKGISLSAEQWRALKDHINDIDETMKKF</sequence>
<dbReference type="Proteomes" id="UP000694888">
    <property type="component" value="Unplaced"/>
</dbReference>
<protein>
    <submittedName>
        <fullName evidence="10">Activated RNA polymerase II transcriptional coactivator p15</fullName>
    </submittedName>
</protein>
<evidence type="ECO:0000259" key="8">
    <source>
        <dbReference type="Pfam" id="PF02229"/>
    </source>
</evidence>
<dbReference type="PANTHER" id="PTHR13215">
    <property type="entry name" value="RNA POLYMERASE II TRANSCRIPTIONAL COACTIVATOR"/>
    <property type="match status" value="1"/>
</dbReference>
<keyword evidence="3" id="KW-0805">Transcription regulation</keyword>
<feature type="domain" description="Transcriptional coactivator p15 (PC4) C-terminal" evidence="8">
    <location>
        <begin position="56"/>
        <end position="108"/>
    </location>
</feature>
<keyword evidence="9" id="KW-1185">Reference proteome</keyword>
<name>A0ABM0K8Q9_APLCA</name>
<accession>A0ABM0K8Q9</accession>